<sequence length="42" mass="4837">MTLKLNWQGVDVYSIWLNGGYAYERKRHIDGSAVCQRHSGIN</sequence>
<dbReference type="AlphaFoldDB" id="A0A284VLJ0"/>
<reference evidence="2" key="1">
    <citation type="submission" date="2017-06" db="EMBL/GenBank/DDBJ databases">
        <authorList>
            <person name="Cremers G."/>
        </authorList>
    </citation>
    <scope>NUCLEOTIDE SEQUENCE [LARGE SCALE GENOMIC DNA]</scope>
</reference>
<name>A0A284VLJ0_9EURY</name>
<gene>
    <name evidence="1" type="ORF">MNV_1620002</name>
</gene>
<evidence type="ECO:0000313" key="2">
    <source>
        <dbReference type="Proteomes" id="UP000218615"/>
    </source>
</evidence>
<proteinExistence type="predicted"/>
<protein>
    <submittedName>
        <fullName evidence="1">Uncharacterized protein</fullName>
    </submittedName>
</protein>
<dbReference type="Proteomes" id="UP000218615">
    <property type="component" value="Unassembled WGS sequence"/>
</dbReference>
<accession>A0A284VLJ0</accession>
<keyword evidence="2" id="KW-1185">Reference proteome</keyword>
<evidence type="ECO:0000313" key="1">
    <source>
        <dbReference type="EMBL" id="SNQ60135.1"/>
    </source>
</evidence>
<dbReference type="EMBL" id="FZMP01000071">
    <property type="protein sequence ID" value="SNQ60135.1"/>
    <property type="molecule type" value="Genomic_DNA"/>
</dbReference>
<organism evidence="1 2">
    <name type="scientific">Candidatus Methanoperedens nitratireducens</name>
    <dbReference type="NCBI Taxonomy" id="1392998"/>
    <lineage>
        <taxon>Archaea</taxon>
        <taxon>Methanobacteriati</taxon>
        <taxon>Methanobacteriota</taxon>
        <taxon>Stenosarchaea group</taxon>
        <taxon>Methanomicrobia</taxon>
        <taxon>Methanosarcinales</taxon>
        <taxon>ANME-2 cluster</taxon>
        <taxon>Candidatus Methanoperedentaceae</taxon>
        <taxon>Candidatus Methanoperedens</taxon>
    </lineage>
</organism>